<proteinExistence type="predicted"/>
<dbReference type="Proteomes" id="UP000572212">
    <property type="component" value="Unassembled WGS sequence"/>
</dbReference>
<dbReference type="AlphaFoldDB" id="A0A841RSA5"/>
<accession>A0A841RSA5</accession>
<comment type="caution">
    <text evidence="2">The sequence shown here is derived from an EMBL/GenBank/DDBJ whole genome shotgun (WGS) entry which is preliminary data.</text>
</comment>
<keyword evidence="1" id="KW-0472">Membrane</keyword>
<evidence type="ECO:0000256" key="1">
    <source>
        <dbReference type="SAM" id="Phobius"/>
    </source>
</evidence>
<gene>
    <name evidence="2" type="ORF">GGQ92_002270</name>
</gene>
<evidence type="ECO:0000313" key="3">
    <source>
        <dbReference type="Proteomes" id="UP000572212"/>
    </source>
</evidence>
<sequence>MIEKIARSPLSNIFLILLLGAFIFFSGPNSDVKQVYSLLITLGIIIILVLYYLSILVYNHRNPSSKVRLFG</sequence>
<organism evidence="2 3">
    <name type="scientific">Gracilibacillus halotolerans</name>
    <dbReference type="NCBI Taxonomy" id="74386"/>
    <lineage>
        <taxon>Bacteria</taxon>
        <taxon>Bacillati</taxon>
        <taxon>Bacillota</taxon>
        <taxon>Bacilli</taxon>
        <taxon>Bacillales</taxon>
        <taxon>Bacillaceae</taxon>
        <taxon>Gracilibacillus</taxon>
    </lineage>
</organism>
<feature type="transmembrane region" description="Helical" evidence="1">
    <location>
        <begin position="12"/>
        <end position="29"/>
    </location>
</feature>
<name>A0A841RSA5_9BACI</name>
<keyword evidence="1" id="KW-1133">Transmembrane helix</keyword>
<feature type="transmembrane region" description="Helical" evidence="1">
    <location>
        <begin position="35"/>
        <end position="58"/>
    </location>
</feature>
<keyword evidence="1" id="KW-0812">Transmembrane</keyword>
<reference evidence="2 3" key="1">
    <citation type="submission" date="2020-08" db="EMBL/GenBank/DDBJ databases">
        <title>Genomic Encyclopedia of Type Strains, Phase IV (KMG-IV): sequencing the most valuable type-strain genomes for metagenomic binning, comparative biology and taxonomic classification.</title>
        <authorList>
            <person name="Goeker M."/>
        </authorList>
    </citation>
    <scope>NUCLEOTIDE SEQUENCE [LARGE SCALE GENOMIC DNA]</scope>
    <source>
        <strain evidence="2 3">DSM 11805</strain>
    </source>
</reference>
<protein>
    <submittedName>
        <fullName evidence="2">Putative membrane protein YkvI</fullName>
    </submittedName>
</protein>
<evidence type="ECO:0000313" key="2">
    <source>
        <dbReference type="EMBL" id="MBB6513458.1"/>
    </source>
</evidence>
<keyword evidence="3" id="KW-1185">Reference proteome</keyword>
<dbReference type="EMBL" id="JACHON010000012">
    <property type="protein sequence ID" value="MBB6513458.1"/>
    <property type="molecule type" value="Genomic_DNA"/>
</dbReference>